<dbReference type="Pfam" id="PF03078">
    <property type="entry name" value="ATHILA"/>
    <property type="match status" value="2"/>
</dbReference>
<feature type="region of interest" description="Disordered" evidence="1">
    <location>
        <begin position="855"/>
        <end position="874"/>
    </location>
</feature>
<dbReference type="AlphaFoldDB" id="A0A8T2DWJ5"/>
<feature type="domain" description="Arabidopsis retrotransposon Orf1 C-terminal" evidence="2">
    <location>
        <begin position="712"/>
        <end position="809"/>
    </location>
</feature>
<gene>
    <name evidence="3" type="ORF">ISN45_At04g006370</name>
</gene>
<feature type="region of interest" description="Disordered" evidence="1">
    <location>
        <begin position="1"/>
        <end position="20"/>
    </location>
</feature>
<evidence type="ECO:0000259" key="2">
    <source>
        <dbReference type="Pfam" id="PF03078"/>
    </source>
</evidence>
<proteinExistence type="predicted"/>
<evidence type="ECO:0000313" key="4">
    <source>
        <dbReference type="Proteomes" id="UP000694240"/>
    </source>
</evidence>
<evidence type="ECO:0000256" key="1">
    <source>
        <dbReference type="SAM" id="MobiDB-lite"/>
    </source>
</evidence>
<reference evidence="3 4" key="1">
    <citation type="submission" date="2020-12" db="EMBL/GenBank/DDBJ databases">
        <title>Concerted genomic and epigenomic changes stabilize Arabidopsis allopolyploids.</title>
        <authorList>
            <person name="Chen Z."/>
        </authorList>
    </citation>
    <scope>NUCLEOTIDE SEQUENCE [LARGE SCALE GENOMIC DNA]</scope>
    <source>
        <strain evidence="3">Allo738</strain>
        <tissue evidence="3">Leaf</tissue>
    </source>
</reference>
<accession>A0A8T2DWJ5</accession>
<comment type="caution">
    <text evidence="3">The sequence shown here is derived from an EMBL/GenBank/DDBJ whole genome shotgun (WGS) entry which is preliminary data.</text>
</comment>
<feature type="region of interest" description="Disordered" evidence="1">
    <location>
        <begin position="555"/>
        <end position="611"/>
    </location>
</feature>
<feature type="region of interest" description="Disordered" evidence="1">
    <location>
        <begin position="108"/>
        <end position="129"/>
    </location>
</feature>
<feature type="region of interest" description="Disordered" evidence="1">
    <location>
        <begin position="490"/>
        <end position="519"/>
    </location>
</feature>
<sequence>MLNRKKLRGSAGKRRELESNVAGRRDVRDGVSHHQAFAFCVGICLPLMSLIKLIESLQSRDSPMIKSMRFGERCSVAFLQNFGRHNGNLMFFFCGARGGVVTDLSVLPSRSSPSKSRAETASSSPDSGFGEVDSFVKGIVLRDQLPNENGFRRPVYDEYRVLFLEGGGKLVEGINRVPFETSKPFECVTYEVLCNDLLHFLCLSDAFVNAFEPCSHLLRGSIGAWGLVGPLRRSLPGIWGMDGGLAIEGASSLAIAQVGAVALDMNPNFAGGISLPAVQDHCAELGQFIGKCRRDLIRLVSRVISVRRSTHVVASSGICGDSPRYSAGPSTDLHTWAHQLHRSSTWWAWWVGLLSKRTKDFATEWFVPEDQKGVHLEERSLESKLLSEEEIIPTYSPEVPKPPTKPSSEEEHLILDSIAEELLELWIGYKAQEDTIGKLIHKMEELNSTILELQEMVKGYPSFELEDWSKEPGSKEEDYSADQKEAYFEEKSNEYSSYHMSRKDAKYDSDTENSTTEDEDFSVPLFNLFLTKLSRRLSEPSPIGSSRRERASFEINHSESSQDEDACKKNKLSTPPPKTLDPEDEDSEEEMASPEEADQTENGGGDDLESEKCATRNEYYKLLKRNEFLGTRYPHPETMERLGIYDDVEYMFKQCSLNIHMFRPMEGYEEETVNFLSSVELFIYGESEDDGIRPDGSLGYLEFCVYDDQEQRIRSPVVRYFHRSLASALFARERNGTFDNGELELLETALQELLGLASDGTVLAGDQTDASVSFYLIEHLLSYRGWTKGLKKPGRMAMGGVATLILRAYTKQKNHMDFSHTIKALRSNKKLYKKPKTHTDFCYTIKALRRNKKFELEPQPVPKSKSSVSLSEDTKPKTHTDFGYTMKVLRSNKKLDTKPKTHIDFGYFIKALYKSKNSYGLRLSNPNTKPKNHKDFSYTIKALRSNKKLYKKPRTHTDFCYTIKALRSNKKFEHTKPKTQTDFGYTMKILRSNKKLDTKPKTHTDFGYTINILRSNKKLDTKPKTHTDFGYTMEILRSNKKLDTKPKTHTDFGYTINILRSNKKLVTKPKNHMEFSYTIKALRSNKKLYTKPKTHTDFGYTIKALRSNKKFHTKPKTHTDFGYTMKVLRSNKKLDTKPKTHTDFGYTIKILRSNKKIDTKPKTHTDFGYTIKILRSNKKIDTKPKTHTDFGYTIKILRSNKKLDTKPKTHTDFGYTIKILRSNKKLDTNPKTHTDFGNTIKALRSKKKLG</sequence>
<feature type="compositionally biased region" description="Acidic residues" evidence="1">
    <location>
        <begin position="582"/>
        <end position="609"/>
    </location>
</feature>
<name>A0A8T2DWJ5_9BRAS</name>
<feature type="domain" description="Arabidopsis retrotransposon Orf1 C-terminal" evidence="2">
    <location>
        <begin position="583"/>
        <end position="709"/>
    </location>
</feature>
<keyword evidence="4" id="KW-1185">Reference proteome</keyword>
<dbReference type="InterPro" id="IPR004312">
    <property type="entry name" value="ATHILA_Orf1_C"/>
</dbReference>
<organism evidence="3 4">
    <name type="scientific">Arabidopsis thaliana x Arabidopsis arenosa</name>
    <dbReference type="NCBI Taxonomy" id="1240361"/>
    <lineage>
        <taxon>Eukaryota</taxon>
        <taxon>Viridiplantae</taxon>
        <taxon>Streptophyta</taxon>
        <taxon>Embryophyta</taxon>
        <taxon>Tracheophyta</taxon>
        <taxon>Spermatophyta</taxon>
        <taxon>Magnoliopsida</taxon>
        <taxon>eudicotyledons</taxon>
        <taxon>Gunneridae</taxon>
        <taxon>Pentapetalae</taxon>
        <taxon>rosids</taxon>
        <taxon>malvids</taxon>
        <taxon>Brassicales</taxon>
        <taxon>Brassicaceae</taxon>
        <taxon>Camelineae</taxon>
        <taxon>Arabidopsis</taxon>
    </lineage>
</organism>
<evidence type="ECO:0000313" key="3">
    <source>
        <dbReference type="EMBL" id="KAG7615196.1"/>
    </source>
</evidence>
<feature type="compositionally biased region" description="Basic residues" evidence="1">
    <location>
        <begin position="1"/>
        <end position="12"/>
    </location>
</feature>
<dbReference type="EMBL" id="JAEFBK010000004">
    <property type="protein sequence ID" value="KAG7615196.1"/>
    <property type="molecule type" value="Genomic_DNA"/>
</dbReference>
<dbReference type="Proteomes" id="UP000694240">
    <property type="component" value="Chromosome 4"/>
</dbReference>
<protein>
    <recommendedName>
        <fullName evidence="2">Arabidopsis retrotransposon Orf1 C-terminal domain-containing protein</fullName>
    </recommendedName>
</protein>